<keyword evidence="2" id="KW-1185">Reference proteome</keyword>
<dbReference type="NCBIfam" id="TIGR02242">
    <property type="entry name" value="tail_TIGR02242"/>
    <property type="match status" value="1"/>
</dbReference>
<dbReference type="AlphaFoldDB" id="A0A1G6XPK4"/>
<sequence>MTSLVRASAALTSGHRQPRRADDWLLRQLPVQMLSQDFFVRFVSIFQEIGTTLLEDADNVDHVADLSVAPEDSIAWLGSWIGVDSLDNSMPAALRRRIVATAAHTLATRGTVDGLRSFLELLSGGPAEVREGGGVWRAGDVPEDTAWVSMSVADTGSLERDAFVDMVKDEVPAHVRAELYVGSERVWSSEEDEDW</sequence>
<evidence type="ECO:0000313" key="1">
    <source>
        <dbReference type="EMBL" id="SDD79365.1"/>
    </source>
</evidence>
<dbReference type="InterPro" id="IPR006521">
    <property type="entry name" value="Tail_protein_I"/>
</dbReference>
<organism evidence="1 2">
    <name type="scientific">Nocardioides lianchengensis</name>
    <dbReference type="NCBI Taxonomy" id="1045774"/>
    <lineage>
        <taxon>Bacteria</taxon>
        <taxon>Bacillati</taxon>
        <taxon>Actinomycetota</taxon>
        <taxon>Actinomycetes</taxon>
        <taxon>Propionibacteriales</taxon>
        <taxon>Nocardioidaceae</taxon>
        <taxon>Nocardioides</taxon>
    </lineage>
</organism>
<dbReference type="Proteomes" id="UP000199034">
    <property type="component" value="Unassembled WGS sequence"/>
</dbReference>
<proteinExistence type="predicted"/>
<evidence type="ECO:0000313" key="2">
    <source>
        <dbReference type="Proteomes" id="UP000199034"/>
    </source>
</evidence>
<protein>
    <submittedName>
        <fullName evidence="1">Phage tail protein domain-containing protein</fullName>
    </submittedName>
</protein>
<dbReference type="Pfam" id="PF09684">
    <property type="entry name" value="Tail_P2_I"/>
    <property type="match status" value="1"/>
</dbReference>
<dbReference type="EMBL" id="FMZM01000011">
    <property type="protein sequence ID" value="SDD79365.1"/>
    <property type="molecule type" value="Genomic_DNA"/>
</dbReference>
<gene>
    <name evidence="1" type="ORF">SAMN05421872_1118</name>
</gene>
<accession>A0A1G6XPK4</accession>
<dbReference type="STRING" id="1045774.SAMN05421872_1118"/>
<dbReference type="InterPro" id="IPR011748">
    <property type="entry name" value="Unchr_phage_tail-like"/>
</dbReference>
<reference evidence="1 2" key="1">
    <citation type="submission" date="2016-10" db="EMBL/GenBank/DDBJ databases">
        <authorList>
            <person name="de Groot N.N."/>
        </authorList>
    </citation>
    <scope>NUCLEOTIDE SEQUENCE [LARGE SCALE GENOMIC DNA]</scope>
    <source>
        <strain evidence="1 2">CGMCC 4.6858</strain>
    </source>
</reference>
<name>A0A1G6XPK4_9ACTN</name>
<dbReference type="RefSeq" id="WP_244509483.1">
    <property type="nucleotide sequence ID" value="NZ_FMZM01000011.1"/>
</dbReference>